<dbReference type="InterPro" id="IPR009057">
    <property type="entry name" value="Homeodomain-like_sf"/>
</dbReference>
<dbReference type="AlphaFoldDB" id="A0A229P231"/>
<evidence type="ECO:0000313" key="5">
    <source>
        <dbReference type="EMBL" id="OXM16323.1"/>
    </source>
</evidence>
<dbReference type="PROSITE" id="PS00041">
    <property type="entry name" value="HTH_ARAC_FAMILY_1"/>
    <property type="match status" value="1"/>
</dbReference>
<dbReference type="Pfam" id="PF12833">
    <property type="entry name" value="HTH_18"/>
    <property type="match status" value="1"/>
</dbReference>
<dbReference type="Pfam" id="PF02311">
    <property type="entry name" value="AraC_binding"/>
    <property type="match status" value="1"/>
</dbReference>
<dbReference type="InterPro" id="IPR003313">
    <property type="entry name" value="AraC-bd"/>
</dbReference>
<keyword evidence="6" id="KW-1185">Reference proteome</keyword>
<dbReference type="PANTHER" id="PTHR43280">
    <property type="entry name" value="ARAC-FAMILY TRANSCRIPTIONAL REGULATOR"/>
    <property type="match status" value="1"/>
</dbReference>
<dbReference type="GO" id="GO:0043565">
    <property type="term" value="F:sequence-specific DNA binding"/>
    <property type="evidence" value="ECO:0007669"/>
    <property type="project" value="InterPro"/>
</dbReference>
<dbReference type="PANTHER" id="PTHR43280:SF28">
    <property type="entry name" value="HTH-TYPE TRANSCRIPTIONAL ACTIVATOR RHAS"/>
    <property type="match status" value="1"/>
</dbReference>
<evidence type="ECO:0000256" key="3">
    <source>
        <dbReference type="ARBA" id="ARBA00023163"/>
    </source>
</evidence>
<dbReference type="SMART" id="SM00342">
    <property type="entry name" value="HTH_ARAC"/>
    <property type="match status" value="1"/>
</dbReference>
<keyword evidence="1" id="KW-0805">Transcription regulation</keyword>
<dbReference type="InterPro" id="IPR018060">
    <property type="entry name" value="HTH_AraC"/>
</dbReference>
<evidence type="ECO:0000259" key="4">
    <source>
        <dbReference type="PROSITE" id="PS01124"/>
    </source>
</evidence>
<sequence>MRKNAHLITLRDIPYFVFPESVGMYTDAPEHSVYREEGALNNFNIHYVASGKGYAEVDGEIHELQKGQLLLYFPLQEQRYYSSNDDPWDVRWVHFYGDKLHDYMIERGFHNNRIWRLRQTTAWEEAHLALLQEAELNSMNRPALLSSLVYAVLAEFVHQAVPIAQPRTSPAENRILALLPLLQEEAAQPFILQEWADRAQVSPFYFCKLFRNALGMTPSEFITRARLQMAKQKLLEHREAKIGDIADQAGYPSVSYFNKRFQEHEGMTPTDYRKLFQN</sequence>
<dbReference type="Gene3D" id="2.60.120.280">
    <property type="entry name" value="Regulatory protein AraC"/>
    <property type="match status" value="1"/>
</dbReference>
<dbReference type="EMBL" id="NMUQ01000001">
    <property type="protein sequence ID" value="OXM16323.1"/>
    <property type="molecule type" value="Genomic_DNA"/>
</dbReference>
<evidence type="ECO:0000256" key="2">
    <source>
        <dbReference type="ARBA" id="ARBA00023125"/>
    </source>
</evidence>
<keyword evidence="3" id="KW-0804">Transcription</keyword>
<proteinExistence type="predicted"/>
<dbReference type="OrthoDB" id="9813413at2"/>
<dbReference type="SUPFAM" id="SSF46689">
    <property type="entry name" value="Homeodomain-like"/>
    <property type="match status" value="2"/>
</dbReference>
<organism evidence="5 6">
    <name type="scientific">Paenibacillus herberti</name>
    <dbReference type="NCBI Taxonomy" id="1619309"/>
    <lineage>
        <taxon>Bacteria</taxon>
        <taxon>Bacillati</taxon>
        <taxon>Bacillota</taxon>
        <taxon>Bacilli</taxon>
        <taxon>Bacillales</taxon>
        <taxon>Paenibacillaceae</taxon>
        <taxon>Paenibacillus</taxon>
    </lineage>
</organism>
<dbReference type="PROSITE" id="PS01124">
    <property type="entry name" value="HTH_ARAC_FAMILY_2"/>
    <property type="match status" value="1"/>
</dbReference>
<feature type="domain" description="HTH araC/xylS-type" evidence="4">
    <location>
        <begin position="176"/>
        <end position="275"/>
    </location>
</feature>
<dbReference type="Gene3D" id="1.10.10.60">
    <property type="entry name" value="Homeodomain-like"/>
    <property type="match status" value="2"/>
</dbReference>
<dbReference type="SUPFAM" id="SSF51215">
    <property type="entry name" value="Regulatory protein AraC"/>
    <property type="match status" value="1"/>
</dbReference>
<dbReference type="InterPro" id="IPR018062">
    <property type="entry name" value="HTH_AraC-typ_CS"/>
</dbReference>
<keyword evidence="2" id="KW-0238">DNA-binding</keyword>
<dbReference type="InterPro" id="IPR020449">
    <property type="entry name" value="Tscrpt_reg_AraC-type_HTH"/>
</dbReference>
<accession>A0A229P231</accession>
<reference evidence="5 6" key="1">
    <citation type="submission" date="2017-07" db="EMBL/GenBank/DDBJ databases">
        <title>Paenibacillus herberti R33 genome sequencing and assembly.</title>
        <authorList>
            <person name="Su W."/>
        </authorList>
    </citation>
    <scope>NUCLEOTIDE SEQUENCE [LARGE SCALE GENOMIC DNA]</scope>
    <source>
        <strain evidence="5 6">R33</strain>
    </source>
</reference>
<gene>
    <name evidence="5" type="ORF">CGZ75_06460</name>
</gene>
<comment type="caution">
    <text evidence="5">The sequence shown here is derived from an EMBL/GenBank/DDBJ whole genome shotgun (WGS) entry which is preliminary data.</text>
</comment>
<dbReference type="GO" id="GO:0003700">
    <property type="term" value="F:DNA-binding transcription factor activity"/>
    <property type="evidence" value="ECO:0007669"/>
    <property type="project" value="InterPro"/>
</dbReference>
<dbReference type="InterPro" id="IPR037923">
    <property type="entry name" value="HTH-like"/>
</dbReference>
<dbReference type="PRINTS" id="PR00032">
    <property type="entry name" value="HTHARAC"/>
</dbReference>
<dbReference type="RefSeq" id="WP_089523407.1">
    <property type="nucleotide sequence ID" value="NZ_NMUQ01000001.1"/>
</dbReference>
<evidence type="ECO:0000256" key="1">
    <source>
        <dbReference type="ARBA" id="ARBA00023015"/>
    </source>
</evidence>
<name>A0A229P231_9BACL</name>
<dbReference type="Proteomes" id="UP000215145">
    <property type="component" value="Unassembled WGS sequence"/>
</dbReference>
<evidence type="ECO:0000313" key="6">
    <source>
        <dbReference type="Proteomes" id="UP000215145"/>
    </source>
</evidence>
<protein>
    <submittedName>
        <fullName evidence="5">AraC family transcriptional regulator</fullName>
    </submittedName>
</protein>